<accession>A0A2T7NJZ9</accession>
<gene>
    <name evidence="2" type="ORF">C0Q70_19659</name>
</gene>
<reference evidence="2 3" key="1">
    <citation type="submission" date="2018-04" db="EMBL/GenBank/DDBJ databases">
        <title>The genome of golden apple snail Pomacea canaliculata provides insight into stress tolerance and invasive adaptation.</title>
        <authorList>
            <person name="Liu C."/>
            <person name="Liu B."/>
            <person name="Ren Y."/>
            <person name="Zhang Y."/>
            <person name="Wang H."/>
            <person name="Li S."/>
            <person name="Jiang F."/>
            <person name="Yin L."/>
            <person name="Zhang G."/>
            <person name="Qian W."/>
            <person name="Fan W."/>
        </authorList>
    </citation>
    <scope>NUCLEOTIDE SEQUENCE [LARGE SCALE GENOMIC DNA]</scope>
    <source>
        <strain evidence="2">SZHN2017</strain>
        <tissue evidence="2">Muscle</tissue>
    </source>
</reference>
<evidence type="ECO:0000256" key="1">
    <source>
        <dbReference type="SAM" id="SignalP"/>
    </source>
</evidence>
<protein>
    <submittedName>
        <fullName evidence="2">Uncharacterized protein</fullName>
    </submittedName>
</protein>
<dbReference type="AlphaFoldDB" id="A0A2T7NJZ9"/>
<sequence length="154" mass="16545">MTTGLLLKLRLVRGARGGSAPQCRHQTPEVQVVGCCGCEVHNIAGPPGSDFRLETFRGGGLSVKLTPCLSDSGWLIGCHCQTVPGAGKRLRRHLWRTLGVWHRSPGELQSTDFSSQGSSSPSSLAAGRRKVTLTDLHLSKRVWGQCQLPAMAMS</sequence>
<proteinExistence type="predicted"/>
<keyword evidence="1" id="KW-0732">Signal</keyword>
<name>A0A2T7NJZ9_POMCA</name>
<keyword evidence="3" id="KW-1185">Reference proteome</keyword>
<feature type="signal peptide" evidence="1">
    <location>
        <begin position="1"/>
        <end position="17"/>
    </location>
</feature>
<organism evidence="2 3">
    <name type="scientific">Pomacea canaliculata</name>
    <name type="common">Golden apple snail</name>
    <dbReference type="NCBI Taxonomy" id="400727"/>
    <lineage>
        <taxon>Eukaryota</taxon>
        <taxon>Metazoa</taxon>
        <taxon>Spiralia</taxon>
        <taxon>Lophotrochozoa</taxon>
        <taxon>Mollusca</taxon>
        <taxon>Gastropoda</taxon>
        <taxon>Caenogastropoda</taxon>
        <taxon>Architaenioglossa</taxon>
        <taxon>Ampullarioidea</taxon>
        <taxon>Ampullariidae</taxon>
        <taxon>Pomacea</taxon>
    </lineage>
</organism>
<dbReference type="EMBL" id="PZQS01000012">
    <property type="protein sequence ID" value="PVD21486.1"/>
    <property type="molecule type" value="Genomic_DNA"/>
</dbReference>
<comment type="caution">
    <text evidence="2">The sequence shown here is derived from an EMBL/GenBank/DDBJ whole genome shotgun (WGS) entry which is preliminary data.</text>
</comment>
<feature type="chain" id="PRO_5015767293" evidence="1">
    <location>
        <begin position="18"/>
        <end position="154"/>
    </location>
</feature>
<dbReference type="Proteomes" id="UP000245119">
    <property type="component" value="Linkage Group LG12"/>
</dbReference>
<evidence type="ECO:0000313" key="3">
    <source>
        <dbReference type="Proteomes" id="UP000245119"/>
    </source>
</evidence>
<evidence type="ECO:0000313" key="2">
    <source>
        <dbReference type="EMBL" id="PVD21486.1"/>
    </source>
</evidence>